<dbReference type="AlphaFoldDB" id="A0A2R6X648"/>
<reference evidence="3" key="1">
    <citation type="journal article" date="2017" name="Cell">
        <title>Insights into land plant evolution garnered from the Marchantia polymorpha genome.</title>
        <authorList>
            <person name="Bowman J.L."/>
            <person name="Kohchi T."/>
            <person name="Yamato K.T."/>
            <person name="Jenkins J."/>
            <person name="Shu S."/>
            <person name="Ishizaki K."/>
            <person name="Yamaoka S."/>
            <person name="Nishihama R."/>
            <person name="Nakamura Y."/>
            <person name="Berger F."/>
            <person name="Adam C."/>
            <person name="Aki S.S."/>
            <person name="Althoff F."/>
            <person name="Araki T."/>
            <person name="Arteaga-Vazquez M.A."/>
            <person name="Balasubrmanian S."/>
            <person name="Barry K."/>
            <person name="Bauer D."/>
            <person name="Boehm C.R."/>
            <person name="Briginshaw L."/>
            <person name="Caballero-Perez J."/>
            <person name="Catarino B."/>
            <person name="Chen F."/>
            <person name="Chiyoda S."/>
            <person name="Chovatia M."/>
            <person name="Davies K.M."/>
            <person name="Delmans M."/>
            <person name="Demura T."/>
            <person name="Dierschke T."/>
            <person name="Dolan L."/>
            <person name="Dorantes-Acosta A.E."/>
            <person name="Eklund D.M."/>
            <person name="Florent S.N."/>
            <person name="Flores-Sandoval E."/>
            <person name="Fujiyama A."/>
            <person name="Fukuzawa H."/>
            <person name="Galik B."/>
            <person name="Grimanelli D."/>
            <person name="Grimwood J."/>
            <person name="Grossniklaus U."/>
            <person name="Hamada T."/>
            <person name="Haseloff J."/>
            <person name="Hetherington A.J."/>
            <person name="Higo A."/>
            <person name="Hirakawa Y."/>
            <person name="Hundley H.N."/>
            <person name="Ikeda Y."/>
            <person name="Inoue K."/>
            <person name="Inoue S.I."/>
            <person name="Ishida S."/>
            <person name="Jia Q."/>
            <person name="Kakita M."/>
            <person name="Kanazawa T."/>
            <person name="Kawai Y."/>
            <person name="Kawashima T."/>
            <person name="Kennedy M."/>
            <person name="Kinose K."/>
            <person name="Kinoshita T."/>
            <person name="Kohara Y."/>
            <person name="Koide E."/>
            <person name="Komatsu K."/>
            <person name="Kopischke S."/>
            <person name="Kubo M."/>
            <person name="Kyozuka J."/>
            <person name="Lagercrantz U."/>
            <person name="Lin S.S."/>
            <person name="Lindquist E."/>
            <person name="Lipzen A.M."/>
            <person name="Lu C.W."/>
            <person name="De Luna E."/>
            <person name="Martienssen R.A."/>
            <person name="Minamino N."/>
            <person name="Mizutani M."/>
            <person name="Mizutani M."/>
            <person name="Mochizuki N."/>
            <person name="Monte I."/>
            <person name="Mosher R."/>
            <person name="Nagasaki H."/>
            <person name="Nakagami H."/>
            <person name="Naramoto S."/>
            <person name="Nishitani K."/>
            <person name="Ohtani M."/>
            <person name="Okamoto T."/>
            <person name="Okumura M."/>
            <person name="Phillips J."/>
            <person name="Pollak B."/>
            <person name="Reinders A."/>
            <person name="Rovekamp M."/>
            <person name="Sano R."/>
            <person name="Sawa S."/>
            <person name="Schmid M.W."/>
            <person name="Shirakawa M."/>
            <person name="Solano R."/>
            <person name="Spunde A."/>
            <person name="Suetsugu N."/>
            <person name="Sugano S."/>
            <person name="Sugiyama A."/>
            <person name="Sun R."/>
            <person name="Suzuki Y."/>
            <person name="Takenaka M."/>
            <person name="Takezawa D."/>
            <person name="Tomogane H."/>
            <person name="Tsuzuki M."/>
            <person name="Ueda T."/>
            <person name="Umeda M."/>
            <person name="Ward J.M."/>
            <person name="Watanabe Y."/>
            <person name="Yazaki K."/>
            <person name="Yokoyama R."/>
            <person name="Yoshitake Y."/>
            <person name="Yotsui I."/>
            <person name="Zachgo S."/>
            <person name="Schmutz J."/>
        </authorList>
    </citation>
    <scope>NUCLEOTIDE SEQUENCE [LARGE SCALE GENOMIC DNA]</scope>
    <source>
        <strain evidence="3">Tak-1</strain>
    </source>
</reference>
<gene>
    <name evidence="2" type="ORF">MARPO_0034s0132</name>
</gene>
<protein>
    <submittedName>
        <fullName evidence="2">Uncharacterized protein</fullName>
    </submittedName>
</protein>
<feature type="region of interest" description="Disordered" evidence="1">
    <location>
        <begin position="15"/>
        <end position="34"/>
    </location>
</feature>
<evidence type="ECO:0000313" key="2">
    <source>
        <dbReference type="EMBL" id="PTQ41559.1"/>
    </source>
</evidence>
<dbReference type="Proteomes" id="UP000244005">
    <property type="component" value="Unassembled WGS sequence"/>
</dbReference>
<sequence length="183" mass="20582">MIRFVRLGWRWTSRSDPVTPPTRGRRAHSAPWPSSAFRCRPRRCTLGTGPLIIVAEVSCVVPSHCPQTGPGFCAPPTDWRPFPFARRKRKVQFSKALDPYDARSTNYVGTRLRALASEPKGWTLEVGRWQAGHPKEKAAWRFSSLPFNAHRIRRFSGSSPSSSSLLLDAARQKQHILLALLAP</sequence>
<accession>A0A2R6X648</accession>
<evidence type="ECO:0000313" key="3">
    <source>
        <dbReference type="Proteomes" id="UP000244005"/>
    </source>
</evidence>
<organism evidence="2 3">
    <name type="scientific">Marchantia polymorpha</name>
    <name type="common">Common liverwort</name>
    <name type="synonym">Marchantia aquatica</name>
    <dbReference type="NCBI Taxonomy" id="3197"/>
    <lineage>
        <taxon>Eukaryota</taxon>
        <taxon>Viridiplantae</taxon>
        <taxon>Streptophyta</taxon>
        <taxon>Embryophyta</taxon>
        <taxon>Marchantiophyta</taxon>
        <taxon>Marchantiopsida</taxon>
        <taxon>Marchantiidae</taxon>
        <taxon>Marchantiales</taxon>
        <taxon>Marchantiaceae</taxon>
        <taxon>Marchantia</taxon>
    </lineage>
</organism>
<keyword evidence="3" id="KW-1185">Reference proteome</keyword>
<name>A0A2R6X648_MARPO</name>
<proteinExistence type="predicted"/>
<dbReference type="EMBL" id="KZ772706">
    <property type="protein sequence ID" value="PTQ41559.1"/>
    <property type="molecule type" value="Genomic_DNA"/>
</dbReference>
<evidence type="ECO:0000256" key="1">
    <source>
        <dbReference type="SAM" id="MobiDB-lite"/>
    </source>
</evidence>
<dbReference type="Gramene" id="Mp6g03860.1">
    <property type="protein sequence ID" value="Mp6g03860.1.cds1"/>
    <property type="gene ID" value="Mp6g03860"/>
</dbReference>